<evidence type="ECO:0000313" key="2">
    <source>
        <dbReference type="EnsemblMetazoa" id="PPA30548.1"/>
    </source>
</evidence>
<sequence>MSDESVIIVEEEEEEDDEVVVIDQAVDREASADSDVQMVVNVDDDDVVLIGSNPARGRDRDKHRDRSDIRLRSRSRSPMPARHEQTARRGRLSEGWSMEDDSTPTKALYVSGLPPWARKRHLLALAAPFGQPEIVVPRSRDDSRPCRGFGYVSFPTIDEAKRARSSMRHASIDGCPIHVEFARERFP</sequence>
<dbReference type="SMART" id="SM00360">
    <property type="entry name" value="RRM"/>
    <property type="match status" value="1"/>
</dbReference>
<organism evidence="2 3">
    <name type="scientific">Pristionchus pacificus</name>
    <name type="common">Parasitic nematode worm</name>
    <dbReference type="NCBI Taxonomy" id="54126"/>
    <lineage>
        <taxon>Eukaryota</taxon>
        <taxon>Metazoa</taxon>
        <taxon>Ecdysozoa</taxon>
        <taxon>Nematoda</taxon>
        <taxon>Chromadorea</taxon>
        <taxon>Rhabditida</taxon>
        <taxon>Rhabditina</taxon>
        <taxon>Diplogasteromorpha</taxon>
        <taxon>Diplogasteroidea</taxon>
        <taxon>Neodiplogasteridae</taxon>
        <taxon>Pristionchus</taxon>
    </lineage>
</organism>
<dbReference type="PANTHER" id="PTHR15241:SF304">
    <property type="entry name" value="RRM DOMAIN-CONTAINING PROTEIN"/>
    <property type="match status" value="1"/>
</dbReference>
<dbReference type="PANTHER" id="PTHR15241">
    <property type="entry name" value="TRANSFORMER-2-RELATED"/>
    <property type="match status" value="1"/>
</dbReference>
<dbReference type="GO" id="GO:0005681">
    <property type="term" value="C:spliceosomal complex"/>
    <property type="evidence" value="ECO:0000318"/>
    <property type="project" value="GO_Central"/>
</dbReference>
<dbReference type="SUPFAM" id="SSF54928">
    <property type="entry name" value="RNA-binding domain, RBD"/>
    <property type="match status" value="1"/>
</dbReference>
<dbReference type="OrthoDB" id="439808at2759"/>
<accession>A0A8R1UMQ9</accession>
<dbReference type="EnsemblMetazoa" id="PPA30548.1">
    <property type="protein sequence ID" value="PPA30548.1"/>
    <property type="gene ID" value="WBGene00203415"/>
</dbReference>
<keyword evidence="3" id="KW-1185">Reference proteome</keyword>
<reference evidence="3" key="1">
    <citation type="journal article" date="2008" name="Nat. Genet.">
        <title>The Pristionchus pacificus genome provides a unique perspective on nematode lifestyle and parasitism.</title>
        <authorList>
            <person name="Dieterich C."/>
            <person name="Clifton S.W."/>
            <person name="Schuster L.N."/>
            <person name="Chinwalla A."/>
            <person name="Delehaunty K."/>
            <person name="Dinkelacker I."/>
            <person name="Fulton L."/>
            <person name="Fulton R."/>
            <person name="Godfrey J."/>
            <person name="Minx P."/>
            <person name="Mitreva M."/>
            <person name="Roeseler W."/>
            <person name="Tian H."/>
            <person name="Witte H."/>
            <person name="Yang S.P."/>
            <person name="Wilson R.K."/>
            <person name="Sommer R.J."/>
        </authorList>
    </citation>
    <scope>NUCLEOTIDE SEQUENCE [LARGE SCALE GENOMIC DNA]</scope>
    <source>
        <strain evidence="3">PS312</strain>
    </source>
</reference>
<dbReference type="Gene3D" id="3.30.70.330">
    <property type="match status" value="1"/>
</dbReference>
<dbReference type="Pfam" id="PF00076">
    <property type="entry name" value="RRM_1"/>
    <property type="match status" value="1"/>
</dbReference>
<name>A0A2A6BHF7_PRIPA</name>
<dbReference type="InterPro" id="IPR035979">
    <property type="entry name" value="RBD_domain_sf"/>
</dbReference>
<evidence type="ECO:0000313" key="3">
    <source>
        <dbReference type="Proteomes" id="UP000005239"/>
    </source>
</evidence>
<evidence type="ECO:0000256" key="1">
    <source>
        <dbReference type="SAM" id="MobiDB-lite"/>
    </source>
</evidence>
<dbReference type="Proteomes" id="UP000005239">
    <property type="component" value="Unassembled WGS sequence"/>
</dbReference>
<reference evidence="2" key="2">
    <citation type="submission" date="2022-06" db="UniProtKB">
        <authorList>
            <consortium name="EnsemblMetazoa"/>
        </authorList>
    </citation>
    <scope>IDENTIFICATION</scope>
    <source>
        <strain evidence="2">PS312</strain>
    </source>
</reference>
<gene>
    <name evidence="2" type="primary">WBGene00203415</name>
</gene>
<proteinExistence type="predicted"/>
<dbReference type="InterPro" id="IPR000504">
    <property type="entry name" value="RRM_dom"/>
</dbReference>
<dbReference type="AlphaFoldDB" id="A0A2A6BHF7"/>
<protein>
    <submittedName>
        <fullName evidence="2">RNA binding protein</fullName>
    </submittedName>
</protein>
<dbReference type="PROSITE" id="PS50102">
    <property type="entry name" value="RRM"/>
    <property type="match status" value="1"/>
</dbReference>
<accession>A0A2A6BHF7</accession>
<dbReference type="GO" id="GO:0003723">
    <property type="term" value="F:RNA binding"/>
    <property type="evidence" value="ECO:0000318"/>
    <property type="project" value="GO_Central"/>
</dbReference>
<feature type="compositionally biased region" description="Basic and acidic residues" evidence="1">
    <location>
        <begin position="56"/>
        <end position="71"/>
    </location>
</feature>
<dbReference type="CDD" id="cd00590">
    <property type="entry name" value="RRM_SF"/>
    <property type="match status" value="1"/>
</dbReference>
<feature type="region of interest" description="Disordered" evidence="1">
    <location>
        <begin position="49"/>
        <end position="102"/>
    </location>
</feature>
<dbReference type="InterPro" id="IPR012677">
    <property type="entry name" value="Nucleotide-bd_a/b_plait_sf"/>
</dbReference>
<dbReference type="GO" id="GO:0048026">
    <property type="term" value="P:positive regulation of mRNA splicing, via spliceosome"/>
    <property type="evidence" value="ECO:0000318"/>
    <property type="project" value="GO_Central"/>
</dbReference>